<feature type="transmembrane region" description="Helical" evidence="1">
    <location>
        <begin position="127"/>
        <end position="148"/>
    </location>
</feature>
<feature type="transmembrane region" description="Helical" evidence="1">
    <location>
        <begin position="178"/>
        <end position="197"/>
    </location>
</feature>
<evidence type="ECO:0000313" key="3">
    <source>
        <dbReference type="Proteomes" id="UP000185578"/>
    </source>
</evidence>
<proteinExistence type="predicted"/>
<dbReference type="AlphaFoldDB" id="A0A1Q8EQ68"/>
<dbReference type="OrthoDB" id="552353at2"/>
<keyword evidence="1" id="KW-1133">Transmembrane helix</keyword>
<gene>
    <name evidence="2" type="ORF">BTN82_12840</name>
</gene>
<dbReference type="Proteomes" id="UP000185578">
    <property type="component" value="Unassembled WGS sequence"/>
</dbReference>
<organism evidence="2 3">
    <name type="scientific">Pseudomonas chlororaphis</name>
    <dbReference type="NCBI Taxonomy" id="587753"/>
    <lineage>
        <taxon>Bacteria</taxon>
        <taxon>Pseudomonadati</taxon>
        <taxon>Pseudomonadota</taxon>
        <taxon>Gammaproteobacteria</taxon>
        <taxon>Pseudomonadales</taxon>
        <taxon>Pseudomonadaceae</taxon>
        <taxon>Pseudomonas</taxon>
    </lineage>
</organism>
<evidence type="ECO:0000256" key="1">
    <source>
        <dbReference type="SAM" id="Phobius"/>
    </source>
</evidence>
<accession>A0A1Q8EQ68</accession>
<comment type="caution">
    <text evidence="2">The sequence shown here is derived from an EMBL/GenBank/DDBJ whole genome shotgun (WGS) entry which is preliminary data.</text>
</comment>
<reference evidence="2 3" key="1">
    <citation type="submission" date="2016-12" db="EMBL/GenBank/DDBJ databases">
        <authorList>
            <person name="Song W.-J."/>
            <person name="Kurnit D.M."/>
        </authorList>
    </citation>
    <scope>NUCLEOTIDE SEQUENCE [LARGE SCALE GENOMIC DNA]</scope>
    <source>
        <strain evidence="2 3">PCL1601</strain>
    </source>
</reference>
<protein>
    <recommendedName>
        <fullName evidence="4">Inner membrane protein</fullName>
    </recommendedName>
</protein>
<dbReference type="RefSeq" id="WP_075119487.1">
    <property type="nucleotide sequence ID" value="NZ_MSCT01000010.1"/>
</dbReference>
<feature type="transmembrane region" description="Helical" evidence="1">
    <location>
        <begin position="87"/>
        <end position="107"/>
    </location>
</feature>
<keyword evidence="1" id="KW-0472">Membrane</keyword>
<feature type="transmembrane region" description="Helical" evidence="1">
    <location>
        <begin position="53"/>
        <end position="71"/>
    </location>
</feature>
<evidence type="ECO:0008006" key="4">
    <source>
        <dbReference type="Google" id="ProtNLM"/>
    </source>
</evidence>
<feature type="transmembrane region" description="Helical" evidence="1">
    <location>
        <begin position="12"/>
        <end position="33"/>
    </location>
</feature>
<keyword evidence="1" id="KW-0812">Transmembrane</keyword>
<evidence type="ECO:0000313" key="2">
    <source>
        <dbReference type="EMBL" id="OLF53941.1"/>
    </source>
</evidence>
<name>A0A1Q8EQ68_9PSED</name>
<dbReference type="EMBL" id="MSCT01000010">
    <property type="protein sequence ID" value="OLF53941.1"/>
    <property type="molecule type" value="Genomic_DNA"/>
</dbReference>
<sequence>MTTQTLPSPLHGWRLFSLLAVAVLLMSALILLLEPNLVEATRSAIRATARSSFVLFLLAFTASAWAVLLPSPRVQALGQALVRERRYIGLAFAFSHLVHALLIYRYGQLNPQFWPGRSALGNLPGSVGYLFILLLALTSFKGPAALLGRRAWKRLHTTGMWVLAAIFAYSNFKRIPLSAWYALPFAITGAAMALNLLGKLAQANKRRQRQALNTR</sequence>